<proteinExistence type="predicted"/>
<reference evidence="1" key="1">
    <citation type="submission" date="2021-05" db="EMBL/GenBank/DDBJ databases">
        <authorList>
            <person name="Pan Q."/>
            <person name="Jouanno E."/>
            <person name="Zahm M."/>
            <person name="Klopp C."/>
            <person name="Cabau C."/>
            <person name="Louis A."/>
            <person name="Berthelot C."/>
            <person name="Parey E."/>
            <person name="Roest Crollius H."/>
            <person name="Montfort J."/>
            <person name="Robinson-Rechavi M."/>
            <person name="Bouchez O."/>
            <person name="Lampietro C."/>
            <person name="Lopez Roques C."/>
            <person name="Donnadieu C."/>
            <person name="Postlethwait J."/>
            <person name="Bobe J."/>
            <person name="Dillon D."/>
            <person name="Chandos A."/>
            <person name="von Hippel F."/>
            <person name="Guiguen Y."/>
        </authorList>
    </citation>
    <scope>NUCLEOTIDE SEQUENCE</scope>
    <source>
        <strain evidence="1">YG-Jan2019</strain>
    </source>
</reference>
<gene>
    <name evidence="1" type="ORF">DPEC_G00071030</name>
</gene>
<dbReference type="Proteomes" id="UP001157502">
    <property type="component" value="Chromosome 6"/>
</dbReference>
<evidence type="ECO:0000313" key="2">
    <source>
        <dbReference type="Proteomes" id="UP001157502"/>
    </source>
</evidence>
<organism evidence="1 2">
    <name type="scientific">Dallia pectoralis</name>
    <name type="common">Alaska blackfish</name>
    <dbReference type="NCBI Taxonomy" id="75939"/>
    <lineage>
        <taxon>Eukaryota</taxon>
        <taxon>Metazoa</taxon>
        <taxon>Chordata</taxon>
        <taxon>Craniata</taxon>
        <taxon>Vertebrata</taxon>
        <taxon>Euteleostomi</taxon>
        <taxon>Actinopterygii</taxon>
        <taxon>Neopterygii</taxon>
        <taxon>Teleostei</taxon>
        <taxon>Protacanthopterygii</taxon>
        <taxon>Esociformes</taxon>
        <taxon>Umbridae</taxon>
        <taxon>Dallia</taxon>
    </lineage>
</organism>
<keyword evidence="2" id="KW-1185">Reference proteome</keyword>
<dbReference type="EMBL" id="CM055733">
    <property type="protein sequence ID" value="KAJ8010058.1"/>
    <property type="molecule type" value="Genomic_DNA"/>
</dbReference>
<comment type="caution">
    <text evidence="1">The sequence shown here is derived from an EMBL/GenBank/DDBJ whole genome shotgun (WGS) entry which is preliminary data.</text>
</comment>
<name>A0ACC2H3D8_DALPE</name>
<evidence type="ECO:0000313" key="1">
    <source>
        <dbReference type="EMBL" id="KAJ8010058.1"/>
    </source>
</evidence>
<sequence>MVTPGFTNGPDEATLVLRGQPCLQREFWFRRVHLYPAELPPLVCLQNDGRAGQLTGANTGRIVTTPPERPELAFVVRTDHLLGCRVGKSYRACGSDVKSYRACGL</sequence>
<protein>
    <submittedName>
        <fullName evidence="1">Uncharacterized protein</fullName>
    </submittedName>
</protein>
<accession>A0ACC2H3D8</accession>